<dbReference type="Proteomes" id="UP000012153">
    <property type="component" value="Unassembled WGS sequence"/>
</dbReference>
<feature type="transmembrane region" description="Helical" evidence="5">
    <location>
        <begin position="62"/>
        <end position="80"/>
    </location>
</feature>
<feature type="transmembrane region" description="Helical" evidence="5">
    <location>
        <begin position="7"/>
        <end position="28"/>
    </location>
</feature>
<dbReference type="InterPro" id="IPR014743">
    <property type="entry name" value="Cl-channel_core"/>
</dbReference>
<evidence type="ECO:0000313" key="6">
    <source>
        <dbReference type="EMBL" id="EMO42226.1"/>
    </source>
</evidence>
<keyword evidence="2 5" id="KW-0812">Transmembrane</keyword>
<dbReference type="GO" id="GO:0016020">
    <property type="term" value="C:membrane"/>
    <property type="evidence" value="ECO:0007669"/>
    <property type="project" value="UniProtKB-SubCell"/>
</dbReference>
<evidence type="ECO:0000313" key="7">
    <source>
        <dbReference type="Proteomes" id="UP000012153"/>
    </source>
</evidence>
<evidence type="ECO:0000256" key="2">
    <source>
        <dbReference type="ARBA" id="ARBA00022692"/>
    </source>
</evidence>
<accession>M6UHE1</accession>
<comment type="caution">
    <text evidence="6">The sequence shown here is derived from an EMBL/GenBank/DDBJ whole genome shotgun (WGS) entry which is preliminary data.</text>
</comment>
<dbReference type="Pfam" id="PF00654">
    <property type="entry name" value="Voltage_CLC"/>
    <property type="match status" value="1"/>
</dbReference>
<evidence type="ECO:0000256" key="3">
    <source>
        <dbReference type="ARBA" id="ARBA00022989"/>
    </source>
</evidence>
<sequence length="92" mass="9884">MASGWRGGVIIPLFFLGACSGKLLFGFFSSENESFLMICLMAAVNSSVTKTPISTTILLSELYSFTPVLIASLSGYFLSAKEPFISTQGKEN</sequence>
<dbReference type="SUPFAM" id="SSF81340">
    <property type="entry name" value="Clc chloride channel"/>
    <property type="match status" value="1"/>
</dbReference>
<keyword evidence="4 5" id="KW-0472">Membrane</keyword>
<evidence type="ECO:0000256" key="1">
    <source>
        <dbReference type="ARBA" id="ARBA00004141"/>
    </source>
</evidence>
<organism evidence="6 7">
    <name type="scientific">Leptospira noguchii serovar Autumnalis str. ZUN142</name>
    <dbReference type="NCBI Taxonomy" id="1085540"/>
    <lineage>
        <taxon>Bacteria</taxon>
        <taxon>Pseudomonadati</taxon>
        <taxon>Spirochaetota</taxon>
        <taxon>Spirochaetia</taxon>
        <taxon>Leptospirales</taxon>
        <taxon>Leptospiraceae</taxon>
        <taxon>Leptospira</taxon>
    </lineage>
</organism>
<dbReference type="PROSITE" id="PS51257">
    <property type="entry name" value="PROKAR_LIPOPROTEIN"/>
    <property type="match status" value="1"/>
</dbReference>
<dbReference type="GO" id="GO:0015108">
    <property type="term" value="F:chloride transmembrane transporter activity"/>
    <property type="evidence" value="ECO:0007669"/>
    <property type="project" value="InterPro"/>
</dbReference>
<gene>
    <name evidence="6" type="ORF">LEP1GSC186_0402</name>
</gene>
<comment type="subcellular location">
    <subcellularLocation>
        <location evidence="1">Membrane</location>
        <topology evidence="1">Multi-pass membrane protein</topology>
    </subcellularLocation>
</comment>
<dbReference type="InterPro" id="IPR001807">
    <property type="entry name" value="ClC"/>
</dbReference>
<keyword evidence="3 5" id="KW-1133">Transmembrane helix</keyword>
<evidence type="ECO:0000256" key="4">
    <source>
        <dbReference type="ARBA" id="ARBA00023136"/>
    </source>
</evidence>
<dbReference type="Gene3D" id="1.10.3080.10">
    <property type="entry name" value="Clc chloride channel"/>
    <property type="match status" value="1"/>
</dbReference>
<reference evidence="6 7" key="1">
    <citation type="submission" date="2013-01" db="EMBL/GenBank/DDBJ databases">
        <authorList>
            <person name="Harkins D.M."/>
            <person name="Durkin A.S."/>
            <person name="Brinkac L.M."/>
            <person name="Haft D.H."/>
            <person name="Selengut J.D."/>
            <person name="Sanka R."/>
            <person name="DePew J."/>
            <person name="Purushe J."/>
            <person name="Matthias M.A."/>
            <person name="Vinetz J.M."/>
            <person name="Sutton G.G."/>
            <person name="Nierman W.C."/>
            <person name="Fouts D.E."/>
        </authorList>
    </citation>
    <scope>NUCLEOTIDE SEQUENCE [LARGE SCALE GENOMIC DNA]</scope>
    <source>
        <strain evidence="6 7">ZUN142</strain>
    </source>
</reference>
<name>M6UHE1_9LEPT</name>
<dbReference type="AlphaFoldDB" id="M6UHE1"/>
<dbReference type="EMBL" id="AHOP02000015">
    <property type="protein sequence ID" value="EMO42226.1"/>
    <property type="molecule type" value="Genomic_DNA"/>
</dbReference>
<evidence type="ECO:0000256" key="5">
    <source>
        <dbReference type="SAM" id="Phobius"/>
    </source>
</evidence>
<proteinExistence type="predicted"/>
<protein>
    <submittedName>
        <fullName evidence="6">Chloride transporter, ClC domain protein</fullName>
    </submittedName>
</protein>